<sequence length="124" mass="13374">MYNLLAGGTPAYQQDIKNPLIKGTLQNLFEAPDVAILFSELLPNIIGLILVFGAVAFFFMLLWGAVSWIISGGDKAHIESAKSRITSALIGLILLLSTFAIVKLIEAFFGIDILSIDIGPLVIQ</sequence>
<keyword evidence="1" id="KW-0812">Transmembrane</keyword>
<keyword evidence="1" id="KW-1133">Transmembrane helix</keyword>
<accession>A0A0F9ZY21</accession>
<organism evidence="2 3">
    <name type="scientific">Candidatus Woesebacteria bacterium GW2011_GWB1_33_22</name>
    <dbReference type="NCBI Taxonomy" id="1618566"/>
    <lineage>
        <taxon>Bacteria</taxon>
        <taxon>Candidatus Woeseibacteriota</taxon>
    </lineage>
</organism>
<comment type="caution">
    <text evidence="2">The sequence shown here is derived from an EMBL/GenBank/DDBJ whole genome shotgun (WGS) entry which is preliminary data.</text>
</comment>
<dbReference type="Proteomes" id="UP000034778">
    <property type="component" value="Unassembled WGS sequence"/>
</dbReference>
<proteinExistence type="predicted"/>
<gene>
    <name evidence="2" type="ORF">UR35_C0015G0009</name>
</gene>
<evidence type="ECO:0000256" key="1">
    <source>
        <dbReference type="SAM" id="Phobius"/>
    </source>
</evidence>
<keyword evidence="1" id="KW-0472">Membrane</keyword>
<dbReference type="Pfam" id="PF18895">
    <property type="entry name" value="T4SS_pilin"/>
    <property type="match status" value="1"/>
</dbReference>
<feature type="transmembrane region" description="Helical" evidence="1">
    <location>
        <begin position="45"/>
        <end position="69"/>
    </location>
</feature>
<evidence type="ECO:0000313" key="2">
    <source>
        <dbReference type="EMBL" id="KKP43886.1"/>
    </source>
</evidence>
<feature type="transmembrane region" description="Helical" evidence="1">
    <location>
        <begin position="89"/>
        <end position="111"/>
    </location>
</feature>
<dbReference type="STRING" id="1618566.UR35_C0015G0009"/>
<protein>
    <submittedName>
        <fullName evidence="2">Uncharacterized protein</fullName>
    </submittedName>
</protein>
<name>A0A0F9ZY21_9BACT</name>
<reference evidence="2 3" key="1">
    <citation type="journal article" date="2015" name="Nature">
        <title>rRNA introns, odd ribosomes, and small enigmatic genomes across a large radiation of phyla.</title>
        <authorList>
            <person name="Brown C.T."/>
            <person name="Hug L.A."/>
            <person name="Thomas B.C."/>
            <person name="Sharon I."/>
            <person name="Castelle C.J."/>
            <person name="Singh A."/>
            <person name="Wilkins M.J."/>
            <person name="Williams K.H."/>
            <person name="Banfield J.F."/>
        </authorList>
    </citation>
    <scope>NUCLEOTIDE SEQUENCE [LARGE SCALE GENOMIC DNA]</scope>
</reference>
<dbReference type="EMBL" id="LBOW01000015">
    <property type="protein sequence ID" value="KKP43886.1"/>
    <property type="molecule type" value="Genomic_DNA"/>
</dbReference>
<dbReference type="AlphaFoldDB" id="A0A0F9ZY21"/>
<dbReference type="InterPro" id="IPR043993">
    <property type="entry name" value="T4SS_pilin"/>
</dbReference>
<evidence type="ECO:0000313" key="3">
    <source>
        <dbReference type="Proteomes" id="UP000034778"/>
    </source>
</evidence>